<reference evidence="2 3" key="1">
    <citation type="journal article" date="2020" name="Fungal Divers.">
        <title>Resolving the Mortierellaceae phylogeny through synthesis of multi-gene phylogenetics and phylogenomics.</title>
        <authorList>
            <person name="Vandepol N."/>
            <person name="Liber J."/>
            <person name="Desiro A."/>
            <person name="Na H."/>
            <person name="Kennedy M."/>
            <person name="Barry K."/>
            <person name="Grigoriev I.V."/>
            <person name="Miller A.N."/>
            <person name="O'Donnell K."/>
            <person name="Stajich J.E."/>
            <person name="Bonito G."/>
        </authorList>
    </citation>
    <scope>NUCLEOTIDE SEQUENCE [LARGE SCALE GENOMIC DNA]</scope>
    <source>
        <strain evidence="2 3">AD045</strain>
    </source>
</reference>
<organism evidence="2 3">
    <name type="scientific">Linnemannia gamsii</name>
    <dbReference type="NCBI Taxonomy" id="64522"/>
    <lineage>
        <taxon>Eukaryota</taxon>
        <taxon>Fungi</taxon>
        <taxon>Fungi incertae sedis</taxon>
        <taxon>Mucoromycota</taxon>
        <taxon>Mortierellomycotina</taxon>
        <taxon>Mortierellomycetes</taxon>
        <taxon>Mortierellales</taxon>
        <taxon>Mortierellaceae</taxon>
        <taxon>Linnemannia</taxon>
    </lineage>
</organism>
<feature type="region of interest" description="Disordered" evidence="1">
    <location>
        <begin position="257"/>
        <end position="286"/>
    </location>
</feature>
<evidence type="ECO:0000313" key="2">
    <source>
        <dbReference type="EMBL" id="KAG0296789.1"/>
    </source>
</evidence>
<evidence type="ECO:0000256" key="1">
    <source>
        <dbReference type="SAM" id="MobiDB-lite"/>
    </source>
</evidence>
<dbReference type="Proteomes" id="UP001194696">
    <property type="component" value="Unassembled WGS sequence"/>
</dbReference>
<accession>A0ABQ7KED6</accession>
<dbReference type="EMBL" id="JAAAIM010000048">
    <property type="protein sequence ID" value="KAG0296789.1"/>
    <property type="molecule type" value="Genomic_DNA"/>
</dbReference>
<feature type="compositionally biased region" description="Low complexity" evidence="1">
    <location>
        <begin position="206"/>
        <end position="224"/>
    </location>
</feature>
<sequence length="461" mass="49074">MLDSGCAGFPLGYPSRKDIDINTKYTYLIQDRRPDASVCQPGRQNIPGNNPFPIANVNPGQQLHLTWQPDGHLDDSRPSTIEVHWTGIPGKQLITRTYQVVWWWKYDRNPAGEEYSTCFEMTVSGDGSAIQSREVDAKDHVVDSTAEAQIATQPQSEAEAAVVVVDNVSQQIQAPAATAVTVEAQIQPAVTPETLVPAPEAFVPAPAPEAFAPAPAPAPQAAVQIQDEAEQQQPPVPQQQVIIHTEPLQLAYMTMEPLSSPPSTAAAPESTIKSAELGGPNSSGVETLADLSTKADQPLNVVPNFSIIRESKNKDHEQVDGFSSDDIGSLAGDAVNDDEGKDTSPLPLVKPSELINTTLSENKSPGNGVNLTVTGAKSNATVPSGDKLNSNNTANAIIPESRPSSIDASSNKDKENSFNRNLASQTPNTIDSAAAVTTTKEFTTTAALVSIVLVTFTWMLV</sequence>
<feature type="compositionally biased region" description="Low complexity" evidence="1">
    <location>
        <begin position="257"/>
        <end position="271"/>
    </location>
</feature>
<name>A0ABQ7KED6_9FUNG</name>
<gene>
    <name evidence="2" type="ORF">BGZ96_008517</name>
</gene>
<feature type="compositionally biased region" description="Polar residues" evidence="1">
    <location>
        <begin position="378"/>
        <end position="395"/>
    </location>
</feature>
<feature type="region of interest" description="Disordered" evidence="1">
    <location>
        <begin position="312"/>
        <end position="349"/>
    </location>
</feature>
<proteinExistence type="predicted"/>
<keyword evidence="3" id="KW-1185">Reference proteome</keyword>
<feature type="region of interest" description="Disordered" evidence="1">
    <location>
        <begin position="378"/>
        <end position="425"/>
    </location>
</feature>
<evidence type="ECO:0000313" key="3">
    <source>
        <dbReference type="Proteomes" id="UP001194696"/>
    </source>
</evidence>
<comment type="caution">
    <text evidence="2">The sequence shown here is derived from an EMBL/GenBank/DDBJ whole genome shotgun (WGS) entry which is preliminary data.</text>
</comment>
<feature type="region of interest" description="Disordered" evidence="1">
    <location>
        <begin position="206"/>
        <end position="237"/>
    </location>
</feature>
<protein>
    <submittedName>
        <fullName evidence="2">Uncharacterized protein</fullName>
    </submittedName>
</protein>